<dbReference type="AlphaFoldDB" id="A0A3M2SDI4"/>
<gene>
    <name evidence="1" type="ORF">CDV36_004712</name>
</gene>
<dbReference type="Proteomes" id="UP000277212">
    <property type="component" value="Unassembled WGS sequence"/>
</dbReference>
<evidence type="ECO:0000313" key="2">
    <source>
        <dbReference type="Proteomes" id="UP000277212"/>
    </source>
</evidence>
<keyword evidence="2" id="KW-1185">Reference proteome</keyword>
<proteinExistence type="predicted"/>
<organism evidence="1 2">
    <name type="scientific">Fusarium kuroshium</name>
    <dbReference type="NCBI Taxonomy" id="2010991"/>
    <lineage>
        <taxon>Eukaryota</taxon>
        <taxon>Fungi</taxon>
        <taxon>Dikarya</taxon>
        <taxon>Ascomycota</taxon>
        <taxon>Pezizomycotina</taxon>
        <taxon>Sordariomycetes</taxon>
        <taxon>Hypocreomycetidae</taxon>
        <taxon>Hypocreales</taxon>
        <taxon>Nectriaceae</taxon>
        <taxon>Fusarium</taxon>
        <taxon>Fusarium solani species complex</taxon>
    </lineage>
</organism>
<dbReference type="OrthoDB" id="5070245at2759"/>
<evidence type="ECO:0000313" key="1">
    <source>
        <dbReference type="EMBL" id="RMJ15626.1"/>
    </source>
</evidence>
<comment type="caution">
    <text evidence="1">The sequence shown here is derived from an EMBL/GenBank/DDBJ whole genome shotgun (WGS) entry which is preliminary data.</text>
</comment>
<name>A0A3M2SDI4_9HYPO</name>
<dbReference type="EMBL" id="NKUJ01000061">
    <property type="protein sequence ID" value="RMJ15626.1"/>
    <property type="molecule type" value="Genomic_DNA"/>
</dbReference>
<reference evidence="1 2" key="1">
    <citation type="submission" date="2017-06" db="EMBL/GenBank/DDBJ databases">
        <title>Comparative genomic analysis of Ambrosia Fusariam Clade fungi.</title>
        <authorList>
            <person name="Stajich J.E."/>
            <person name="Carrillo J."/>
            <person name="Kijimoto T."/>
            <person name="Eskalen A."/>
            <person name="O'Donnell K."/>
            <person name="Kasson M."/>
        </authorList>
    </citation>
    <scope>NUCLEOTIDE SEQUENCE [LARGE SCALE GENOMIC DNA]</scope>
    <source>
        <strain evidence="1">UCR3666</strain>
    </source>
</reference>
<sequence>MSNQELPAFYYHFIPYNMIGDIFLLIEALEYYYGSDGYTLAEERRAVVVMTSQRTPEDIVATLLELKVLDRV</sequence>
<accession>A0A3M2SDI4</accession>
<protein>
    <submittedName>
        <fullName evidence="1">Uncharacterized protein</fullName>
    </submittedName>
</protein>